<feature type="transmembrane region" description="Helical" evidence="9">
    <location>
        <begin position="274"/>
        <end position="300"/>
    </location>
</feature>
<feature type="transmembrane region" description="Helical" evidence="9">
    <location>
        <begin position="164"/>
        <end position="181"/>
    </location>
</feature>
<protein>
    <submittedName>
        <fullName evidence="11">Drug resistance MFS transporter, drug:H+ antiporter-2 (14 Spanner) (DHA2) family protein</fullName>
    </submittedName>
</protein>
<evidence type="ECO:0000256" key="5">
    <source>
        <dbReference type="ARBA" id="ARBA00022692"/>
    </source>
</evidence>
<comment type="similarity">
    <text evidence="2">Belongs to the major facilitator superfamily. EmrB family.</text>
</comment>
<evidence type="ECO:0000256" key="3">
    <source>
        <dbReference type="ARBA" id="ARBA00022448"/>
    </source>
</evidence>
<feature type="transmembrane region" description="Helical" evidence="9">
    <location>
        <begin position="332"/>
        <end position="353"/>
    </location>
</feature>
<dbReference type="eggNOG" id="COG0477">
    <property type="taxonomic scope" value="Bacteria"/>
</dbReference>
<dbReference type="RefSeq" id="WP_015071494.1">
    <property type="nucleotide sequence ID" value="NC_019395.1"/>
</dbReference>
<dbReference type="AlphaFoldDB" id="K7S7L1"/>
<dbReference type="STRING" id="1171373.PACID_28300"/>
<feature type="transmembrane region" description="Helical" evidence="9">
    <location>
        <begin position="188"/>
        <end position="207"/>
    </location>
</feature>
<evidence type="ECO:0000256" key="7">
    <source>
        <dbReference type="ARBA" id="ARBA00023136"/>
    </source>
</evidence>
<evidence type="ECO:0000256" key="4">
    <source>
        <dbReference type="ARBA" id="ARBA00022475"/>
    </source>
</evidence>
<keyword evidence="3" id="KW-0813">Transport</keyword>
<feature type="transmembrane region" description="Helical" evidence="9">
    <location>
        <begin position="98"/>
        <end position="118"/>
    </location>
</feature>
<keyword evidence="6 9" id="KW-1133">Transmembrane helix</keyword>
<dbReference type="InterPro" id="IPR011701">
    <property type="entry name" value="MFS"/>
</dbReference>
<gene>
    <name evidence="11" type="ordered locus">PACID_28300</name>
</gene>
<evidence type="ECO:0000313" key="12">
    <source>
        <dbReference type="Proteomes" id="UP000000214"/>
    </source>
</evidence>
<evidence type="ECO:0000256" key="8">
    <source>
        <dbReference type="SAM" id="MobiDB-lite"/>
    </source>
</evidence>
<dbReference type="PANTHER" id="PTHR42718">
    <property type="entry name" value="MAJOR FACILITATOR SUPERFAMILY MULTIDRUG TRANSPORTER MFSC"/>
    <property type="match status" value="1"/>
</dbReference>
<keyword evidence="4" id="KW-1003">Cell membrane</keyword>
<dbReference type="NCBIfam" id="TIGR00711">
    <property type="entry name" value="efflux_EmrB"/>
    <property type="match status" value="1"/>
</dbReference>
<comment type="subcellular location">
    <subcellularLocation>
        <location evidence="1">Cell membrane</location>
        <topology evidence="1">Multi-pass membrane protein</topology>
    </subcellularLocation>
</comment>
<dbReference type="PATRIC" id="fig|1171373.8.peg.2781"/>
<dbReference type="InterPro" id="IPR036259">
    <property type="entry name" value="MFS_trans_sf"/>
</dbReference>
<evidence type="ECO:0000256" key="1">
    <source>
        <dbReference type="ARBA" id="ARBA00004651"/>
    </source>
</evidence>
<evidence type="ECO:0000313" key="11">
    <source>
        <dbReference type="EMBL" id="AFV90597.1"/>
    </source>
</evidence>
<sequence length="542" mass="56867">MPDTPSASPTPSNQHPDGQSGEPSRAPGQDPSPSPSGEPTTRRPSSGLAHDRDGHEVTVKRAWSALWAVIIGFFMLMVDQTIVTTALPATIRALGTDLTSGVWVTSSYLLTYAVPLLISGRLGDRFGPRNVYLVGMGIFTVASLACGLSANIEMLIASRALQGIGAALMSPQSMTVITRLFPARSRGAAMGIWGATAGVAGFVGPILGGLLVDAFGWEWVFFVNVPVGIIGLWRAWVAVPELERHSRSLDWLGVILSGISMALLVFGIQEGQRFHWGTIGILSVPLLIGLGVLLMAAFIVSQTRWARTRGGRPTAADPLVPLGLFRNVNFTLANLAIFFVGMTVTAMSLPTAVYLQQARGLSPTLAALVLVPTALFSAVLSPLVGRRLNHLRSGRIAMVGTGLTALANLGWSLTMNSTTAFWVFCVLAGVMGIGAAHMWSPISLTCTHDLGQDEAGAGSGVHNAVRQVGSVLGSALIAMMMDARVTARGDLARGLGESLLLPVASAAFATVCVLFFRDHRGSAFADPSAPDPASADPASTDR</sequence>
<feature type="transmembrane region" description="Helical" evidence="9">
    <location>
        <begin position="420"/>
        <end position="439"/>
    </location>
</feature>
<dbReference type="Pfam" id="PF07690">
    <property type="entry name" value="MFS_1"/>
    <property type="match status" value="2"/>
</dbReference>
<reference evidence="11 12" key="1">
    <citation type="journal article" date="2012" name="BMC Genomics">
        <title>The genome sequence of Propionibacterium acidipropionici provides insights into its biotechnological and industrial potential.</title>
        <authorList>
            <person name="Parizzi L.P."/>
            <person name="Grassi M.C."/>
            <person name="Llerena L.A."/>
            <person name="Carazzolle M.F."/>
            <person name="Queiroz V.L."/>
            <person name="Lunardi I."/>
            <person name="Zeidler A.F."/>
            <person name="Teixeira P.J."/>
            <person name="Mieczkowski P."/>
            <person name="Rincones J."/>
            <person name="Pereira G.A."/>
        </authorList>
    </citation>
    <scope>NUCLEOTIDE SEQUENCE [LARGE SCALE GENOMIC DNA]</scope>
    <source>
        <strain evidence="12">ATCC 4875 / DSM 20272 / JCM 6432 / NBRC 12425 / NCIMB 8070</strain>
    </source>
</reference>
<dbReference type="EMBL" id="CP003493">
    <property type="protein sequence ID" value="AFV90597.1"/>
    <property type="molecule type" value="Genomic_DNA"/>
</dbReference>
<dbReference type="PANTHER" id="PTHR42718:SF42">
    <property type="entry name" value="EXPORT PROTEIN"/>
    <property type="match status" value="1"/>
</dbReference>
<feature type="transmembrane region" description="Helical" evidence="9">
    <location>
        <begin position="396"/>
        <end position="414"/>
    </location>
</feature>
<accession>K7S7L1</accession>
<dbReference type="GO" id="GO:0005886">
    <property type="term" value="C:plasma membrane"/>
    <property type="evidence" value="ECO:0007669"/>
    <property type="project" value="UniProtKB-SubCell"/>
</dbReference>
<keyword evidence="5 9" id="KW-0812">Transmembrane</keyword>
<dbReference type="InterPro" id="IPR004638">
    <property type="entry name" value="EmrB-like"/>
</dbReference>
<evidence type="ECO:0000256" key="9">
    <source>
        <dbReference type="SAM" id="Phobius"/>
    </source>
</evidence>
<dbReference type="InterPro" id="IPR020846">
    <property type="entry name" value="MFS_dom"/>
</dbReference>
<dbReference type="Proteomes" id="UP000000214">
    <property type="component" value="Chromosome"/>
</dbReference>
<keyword evidence="7 9" id="KW-0472">Membrane</keyword>
<evidence type="ECO:0000256" key="6">
    <source>
        <dbReference type="ARBA" id="ARBA00022989"/>
    </source>
</evidence>
<feature type="transmembrane region" description="Helical" evidence="9">
    <location>
        <begin position="62"/>
        <end position="78"/>
    </location>
</feature>
<dbReference type="FunFam" id="1.20.1720.10:FF:000021">
    <property type="entry name" value="Drug resistance transporter, EmrB/QacA subfamily"/>
    <property type="match status" value="1"/>
</dbReference>
<proteinExistence type="inferred from homology"/>
<feature type="compositionally biased region" description="Polar residues" evidence="8">
    <location>
        <begin position="1"/>
        <end position="17"/>
    </location>
</feature>
<feature type="transmembrane region" description="Helical" evidence="9">
    <location>
        <begin position="219"/>
        <end position="237"/>
    </location>
</feature>
<feature type="transmembrane region" description="Helical" evidence="9">
    <location>
        <begin position="249"/>
        <end position="268"/>
    </location>
</feature>
<feature type="transmembrane region" description="Helical" evidence="9">
    <location>
        <begin position="130"/>
        <end position="152"/>
    </location>
</feature>
<dbReference type="HOGENOM" id="CLU_000960_28_1_11"/>
<dbReference type="Gene3D" id="1.20.1250.20">
    <property type="entry name" value="MFS general substrate transporter like domains"/>
    <property type="match status" value="1"/>
</dbReference>
<feature type="transmembrane region" description="Helical" evidence="9">
    <location>
        <begin position="499"/>
        <end position="516"/>
    </location>
</feature>
<dbReference type="PRINTS" id="PR01036">
    <property type="entry name" value="TCRTETB"/>
</dbReference>
<evidence type="ECO:0000259" key="10">
    <source>
        <dbReference type="PROSITE" id="PS50850"/>
    </source>
</evidence>
<dbReference type="KEGG" id="pbo:PACID_28300"/>
<dbReference type="SUPFAM" id="SSF103473">
    <property type="entry name" value="MFS general substrate transporter"/>
    <property type="match status" value="2"/>
</dbReference>
<feature type="transmembrane region" description="Helical" evidence="9">
    <location>
        <begin position="365"/>
        <end position="384"/>
    </location>
</feature>
<organism evidence="11 12">
    <name type="scientific">Acidipropionibacterium acidipropionici (strain ATCC 4875 / DSM 20272 / JCM 6432 / NBRC 12425 / NCIMB 8070 / 4)</name>
    <name type="common">Propionibacterium acidipropionici</name>
    <dbReference type="NCBI Taxonomy" id="1171373"/>
    <lineage>
        <taxon>Bacteria</taxon>
        <taxon>Bacillati</taxon>
        <taxon>Actinomycetota</taxon>
        <taxon>Actinomycetes</taxon>
        <taxon>Propionibacteriales</taxon>
        <taxon>Propionibacteriaceae</taxon>
        <taxon>Acidipropionibacterium</taxon>
    </lineage>
</organism>
<feature type="domain" description="Major facilitator superfamily (MFS) profile" evidence="10">
    <location>
        <begin position="65"/>
        <end position="521"/>
    </location>
</feature>
<evidence type="ECO:0000256" key="2">
    <source>
        <dbReference type="ARBA" id="ARBA00008537"/>
    </source>
</evidence>
<name>K7S7L1_ACIA4</name>
<feature type="region of interest" description="Disordered" evidence="8">
    <location>
        <begin position="1"/>
        <end position="54"/>
    </location>
</feature>
<dbReference type="Gene3D" id="1.20.1720.10">
    <property type="entry name" value="Multidrug resistance protein D"/>
    <property type="match status" value="1"/>
</dbReference>
<dbReference type="GO" id="GO:0022857">
    <property type="term" value="F:transmembrane transporter activity"/>
    <property type="evidence" value="ECO:0007669"/>
    <property type="project" value="InterPro"/>
</dbReference>
<dbReference type="PROSITE" id="PS50850">
    <property type="entry name" value="MFS"/>
    <property type="match status" value="1"/>
</dbReference>